<evidence type="ECO:0000313" key="3">
    <source>
        <dbReference type="EMBL" id="KAH7643768.1"/>
    </source>
</evidence>
<accession>A0A9D4P4G9</accession>
<proteinExistence type="predicted"/>
<feature type="compositionally biased region" description="Polar residues" evidence="2">
    <location>
        <begin position="1"/>
        <end position="15"/>
    </location>
</feature>
<reference evidence="3" key="1">
    <citation type="submission" date="2020-06" db="EMBL/GenBank/DDBJ databases">
        <authorList>
            <person name="Ji K."/>
            <person name="Li J."/>
        </authorList>
    </citation>
    <scope>NUCLEOTIDE SEQUENCE</scope>
    <source>
        <strain evidence="3">JKM2019</strain>
        <tissue evidence="3">Whole body</tissue>
    </source>
</reference>
<dbReference type="AlphaFoldDB" id="A0A9D4P4G9"/>
<feature type="coiled-coil region" evidence="1">
    <location>
        <begin position="24"/>
        <end position="65"/>
    </location>
</feature>
<organism evidence="3">
    <name type="scientific">Dermatophagoides farinae</name>
    <name type="common">American house dust mite</name>
    <dbReference type="NCBI Taxonomy" id="6954"/>
    <lineage>
        <taxon>Eukaryota</taxon>
        <taxon>Metazoa</taxon>
        <taxon>Ecdysozoa</taxon>
        <taxon>Arthropoda</taxon>
        <taxon>Chelicerata</taxon>
        <taxon>Arachnida</taxon>
        <taxon>Acari</taxon>
        <taxon>Acariformes</taxon>
        <taxon>Sarcoptiformes</taxon>
        <taxon>Astigmata</taxon>
        <taxon>Psoroptidia</taxon>
        <taxon>Analgoidea</taxon>
        <taxon>Pyroglyphidae</taxon>
        <taxon>Dermatophagoidinae</taxon>
        <taxon>Dermatophagoides</taxon>
    </lineage>
</organism>
<name>A0A9D4P4G9_DERFA</name>
<evidence type="ECO:0000256" key="2">
    <source>
        <dbReference type="SAM" id="MobiDB-lite"/>
    </source>
</evidence>
<dbReference type="Proteomes" id="UP000828236">
    <property type="component" value="Unassembled WGS sequence"/>
</dbReference>
<gene>
    <name evidence="3" type="ORF">HUG17_6130</name>
</gene>
<feature type="region of interest" description="Disordered" evidence="2">
    <location>
        <begin position="1"/>
        <end position="22"/>
    </location>
</feature>
<keyword evidence="1" id="KW-0175">Coiled coil</keyword>
<protein>
    <submittedName>
        <fullName evidence="3">Uncharacterized protein</fullName>
    </submittedName>
</protein>
<dbReference type="EMBL" id="SDOV01000002">
    <property type="protein sequence ID" value="KAH7643768.1"/>
    <property type="molecule type" value="Genomic_DNA"/>
</dbReference>
<sequence length="72" mass="8364">MDLLSSTSSSINNMNGEDGDKMALKNVTEIKEWISLRLEELEEKNQLLKKENKKVNAELSKLKERYHLDDDI</sequence>
<comment type="caution">
    <text evidence="3">The sequence shown here is derived from an EMBL/GenBank/DDBJ whole genome shotgun (WGS) entry which is preliminary data.</text>
</comment>
<evidence type="ECO:0000256" key="1">
    <source>
        <dbReference type="SAM" id="Coils"/>
    </source>
</evidence>
<reference evidence="3" key="2">
    <citation type="journal article" date="2021" name="World Allergy Organ. J.">
        <title>Chromosome-level assembly of Dermatophagoides farinae genome and transcriptome reveals two novel allergens Der f 37 and Der f 39.</title>
        <authorList>
            <person name="Chen J."/>
            <person name="Cai Z."/>
            <person name="Fan D."/>
            <person name="Hu J."/>
            <person name="Hou Y."/>
            <person name="He Y."/>
            <person name="Zhang Z."/>
            <person name="Zhao Z."/>
            <person name="Gao P."/>
            <person name="Hu W."/>
            <person name="Sun J."/>
            <person name="Li J."/>
            <person name="Ji K."/>
        </authorList>
    </citation>
    <scope>NUCLEOTIDE SEQUENCE</scope>
    <source>
        <strain evidence="3">JKM2019</strain>
    </source>
</reference>